<dbReference type="eggNOG" id="ENOG502S65Z">
    <property type="taxonomic scope" value="Eukaryota"/>
</dbReference>
<protein>
    <recommendedName>
        <fullName evidence="3">Tc1-like transposase DDE domain-containing protein</fullName>
    </recommendedName>
</protein>
<evidence type="ECO:0000256" key="1">
    <source>
        <dbReference type="SAM" id="MobiDB-lite"/>
    </source>
</evidence>
<dbReference type="PANTHER" id="PTHR33939">
    <property type="entry name" value="PROTEIN CBG22215"/>
    <property type="match status" value="1"/>
</dbReference>
<dbReference type="OrthoDB" id="75703at2759"/>
<reference evidence="2" key="1">
    <citation type="submission" date="2013-12" db="EMBL/GenBank/DDBJ databases">
        <title>The Genome Sequence of Aphanomyces invadans NJM9701.</title>
        <authorList>
            <consortium name="The Broad Institute Genomics Platform"/>
            <person name="Russ C."/>
            <person name="Tyler B."/>
            <person name="van West P."/>
            <person name="Dieguez-Uribeondo J."/>
            <person name="Young S.K."/>
            <person name="Zeng Q."/>
            <person name="Gargeya S."/>
            <person name="Fitzgerald M."/>
            <person name="Abouelleil A."/>
            <person name="Alvarado L."/>
            <person name="Chapman S.B."/>
            <person name="Gainer-Dewar J."/>
            <person name="Goldberg J."/>
            <person name="Griggs A."/>
            <person name="Gujja S."/>
            <person name="Hansen M."/>
            <person name="Howarth C."/>
            <person name="Imamovic A."/>
            <person name="Ireland A."/>
            <person name="Larimer J."/>
            <person name="McCowan C."/>
            <person name="Murphy C."/>
            <person name="Pearson M."/>
            <person name="Poon T.W."/>
            <person name="Priest M."/>
            <person name="Roberts A."/>
            <person name="Saif S."/>
            <person name="Shea T."/>
            <person name="Sykes S."/>
            <person name="Wortman J."/>
            <person name="Nusbaum C."/>
            <person name="Birren B."/>
        </authorList>
    </citation>
    <scope>NUCLEOTIDE SEQUENCE [LARGE SCALE GENOMIC DNA]</scope>
    <source>
        <strain evidence="2">NJM9701</strain>
    </source>
</reference>
<name>A0A024TD69_9STRA</name>
<dbReference type="GeneID" id="20090963"/>
<sequence length="471" mass="53536">MDPATIAQIKALVELRRRRSLTMDEKMDILWLQATLREERRSDVTGTISRLLLRSNKTVKGVLCEFLGRGSLFEADPPLNTKNHPSRVPTSASVRSLVRTFIRDRWVTRTRTVAWDVLALLIDHNVVFVGATRPNDYSAGFRAVQVFLSNEGYARGKRAGRTEFRMTKADEMAWDAYFSMMVPTGVMRPRRPVVHLDESFIQHHYTRHEDSLYDPEHSTTRPKYKGRRFCLIAGIIDEGLDIFVGGKKNGKTVKDYHSMFNHAYFVDWFEKLLDEVENLGWASAVFVMDNPKYHKGRPFDTPKGNWKKDDLYQECVKFKVLGASSTDLKAMIWAALKKHIEEHIPPVVVEMARTRGHHVVFSAPGFSDLQPIEMVWANVKGTVGRAYTSTCTTTFAGVRDRLDRVFYELDTKVIYSAAFTAKLLMLDSSLREAETLAEASCFKDFDSETSSEDDLSASSDCVGMGVSENDE</sequence>
<dbReference type="PANTHER" id="PTHR33939:SF1">
    <property type="entry name" value="DUF4371 DOMAIN-CONTAINING PROTEIN"/>
    <property type="match status" value="1"/>
</dbReference>
<dbReference type="Gene3D" id="3.30.420.10">
    <property type="entry name" value="Ribonuclease H-like superfamily/Ribonuclease H"/>
    <property type="match status" value="1"/>
</dbReference>
<organism evidence="2">
    <name type="scientific">Aphanomyces invadans</name>
    <dbReference type="NCBI Taxonomy" id="157072"/>
    <lineage>
        <taxon>Eukaryota</taxon>
        <taxon>Sar</taxon>
        <taxon>Stramenopiles</taxon>
        <taxon>Oomycota</taxon>
        <taxon>Saprolegniomycetes</taxon>
        <taxon>Saprolegniales</taxon>
        <taxon>Verrucalvaceae</taxon>
        <taxon>Aphanomyces</taxon>
    </lineage>
</organism>
<dbReference type="RefSeq" id="XP_008879799.1">
    <property type="nucleotide sequence ID" value="XM_008881577.1"/>
</dbReference>
<evidence type="ECO:0008006" key="3">
    <source>
        <dbReference type="Google" id="ProtNLM"/>
    </source>
</evidence>
<evidence type="ECO:0000313" key="2">
    <source>
        <dbReference type="EMBL" id="ETV91531.1"/>
    </source>
</evidence>
<proteinExistence type="predicted"/>
<dbReference type="EMBL" id="KI914009">
    <property type="protein sequence ID" value="ETV91531.1"/>
    <property type="molecule type" value="Genomic_DNA"/>
</dbReference>
<dbReference type="InterPro" id="IPR036397">
    <property type="entry name" value="RNaseH_sf"/>
</dbReference>
<feature type="region of interest" description="Disordered" evidence="1">
    <location>
        <begin position="445"/>
        <end position="471"/>
    </location>
</feature>
<dbReference type="GO" id="GO:0003676">
    <property type="term" value="F:nucleic acid binding"/>
    <property type="evidence" value="ECO:0007669"/>
    <property type="project" value="InterPro"/>
</dbReference>
<dbReference type="VEuPathDB" id="FungiDB:H310_13913"/>
<gene>
    <name evidence="2" type="ORF">H310_13913</name>
</gene>
<accession>A0A024TD69</accession>
<dbReference type="AlphaFoldDB" id="A0A024TD69"/>